<dbReference type="AlphaFoldDB" id="U5ENI8"/>
<organism evidence="4">
    <name type="scientific">Corethrella appendiculata</name>
    <dbReference type="NCBI Taxonomy" id="1370023"/>
    <lineage>
        <taxon>Eukaryota</taxon>
        <taxon>Metazoa</taxon>
        <taxon>Ecdysozoa</taxon>
        <taxon>Arthropoda</taxon>
        <taxon>Hexapoda</taxon>
        <taxon>Insecta</taxon>
        <taxon>Pterygota</taxon>
        <taxon>Neoptera</taxon>
        <taxon>Endopterygota</taxon>
        <taxon>Diptera</taxon>
        <taxon>Nematocera</taxon>
        <taxon>Culicoidea</taxon>
        <taxon>Chaoboridae</taxon>
        <taxon>Corethrella</taxon>
    </lineage>
</organism>
<dbReference type="Gene3D" id="3.40.50.300">
    <property type="entry name" value="P-loop containing nucleotide triphosphate hydrolases"/>
    <property type="match status" value="1"/>
</dbReference>
<sequence length="333" mass="39657">MSFQYIDIDDPTYEFDRGDYGEKQYLLVKSLNTEKIPIDKNLWTPKPCVLSMKYQQYADKVKNMEVKADDVWLITYPKSGTTWAQEMTWLICNDLNFEESKKTDLIVRFPFLELTGIRETPFDSFEDAMKQKSPRFIKTHLPVTLLPDQIWTVKPKIIYVKRNPKSVAVSYYHHQKLLHNYVGTMEDYVKLFINDRTWYSPFFEHVSEYNQLQGYDNLLLFSFEDMKKDLKKIIGQVCHFFNKSYSDEKINELCAHLSFDSMKQNKAVNVDEWVSYLYKTIKKNFEQPTVDMKFVRKGKVDGWKDEMSQELSHAIDEWSKRKHKELGLNIPLF</sequence>
<name>U5ENI8_9DIPT</name>
<dbReference type="GO" id="GO:0008146">
    <property type="term" value="F:sulfotransferase activity"/>
    <property type="evidence" value="ECO:0007669"/>
    <property type="project" value="InterPro"/>
</dbReference>
<dbReference type="EMBL" id="GANO01000596">
    <property type="protein sequence ID" value="JAB59275.1"/>
    <property type="molecule type" value="mRNA"/>
</dbReference>
<evidence type="ECO:0000256" key="2">
    <source>
        <dbReference type="ARBA" id="ARBA00022679"/>
    </source>
</evidence>
<dbReference type="SUPFAM" id="SSF52540">
    <property type="entry name" value="P-loop containing nucleoside triphosphate hydrolases"/>
    <property type="match status" value="1"/>
</dbReference>
<dbReference type="InterPro" id="IPR000863">
    <property type="entry name" value="Sulfotransferase_dom"/>
</dbReference>
<evidence type="ECO:0000256" key="1">
    <source>
        <dbReference type="ARBA" id="ARBA00005771"/>
    </source>
</evidence>
<dbReference type="Pfam" id="PF00685">
    <property type="entry name" value="Sulfotransfer_1"/>
    <property type="match status" value="1"/>
</dbReference>
<dbReference type="InterPro" id="IPR027417">
    <property type="entry name" value="P-loop_NTPase"/>
</dbReference>
<keyword evidence="2 4" id="KW-0808">Transferase</keyword>
<evidence type="ECO:0000313" key="4">
    <source>
        <dbReference type="EMBL" id="JAB59275.1"/>
    </source>
</evidence>
<evidence type="ECO:0000259" key="3">
    <source>
        <dbReference type="Pfam" id="PF00685"/>
    </source>
</evidence>
<comment type="similarity">
    <text evidence="1">Belongs to the sulfotransferase 1 family.</text>
</comment>
<dbReference type="PANTHER" id="PTHR11783">
    <property type="entry name" value="SULFOTRANSFERASE SULT"/>
    <property type="match status" value="1"/>
</dbReference>
<reference evidence="4" key="1">
    <citation type="journal article" date="2014" name="Insect Biochem. Mol. Biol.">
        <title>An insight into the sialome of the frog biting fly, Corethrella appendiculata.</title>
        <authorList>
            <person name="Ribeiro J.M.C."/>
            <person name="Chagas A.C."/>
            <person name="Pham V.M."/>
            <person name="Lounibos L.P."/>
            <person name="Calvo E."/>
        </authorList>
    </citation>
    <scope>NUCLEOTIDE SEQUENCE</scope>
    <source>
        <tissue evidence="4">Salivary glands</tissue>
    </source>
</reference>
<protein>
    <submittedName>
        <fullName evidence="4">Putative sulfotransferase sult</fullName>
    </submittedName>
</protein>
<feature type="domain" description="Sulfotransferase" evidence="3">
    <location>
        <begin position="69"/>
        <end position="326"/>
    </location>
</feature>
<accession>U5ENI8</accession>
<proteinExistence type="evidence at transcript level"/>